<organism evidence="1 2">
    <name type="scientific">Paenibacillus amylolyticus</name>
    <dbReference type="NCBI Taxonomy" id="1451"/>
    <lineage>
        <taxon>Bacteria</taxon>
        <taxon>Bacillati</taxon>
        <taxon>Bacillota</taxon>
        <taxon>Bacilli</taxon>
        <taxon>Bacillales</taxon>
        <taxon>Paenibacillaceae</taxon>
        <taxon>Paenibacillus</taxon>
    </lineage>
</organism>
<accession>A0ABD8AL13</accession>
<dbReference type="GeneID" id="93477265"/>
<dbReference type="AlphaFoldDB" id="A0ABD8AL13"/>
<evidence type="ECO:0000313" key="1">
    <source>
        <dbReference type="EMBL" id="WWP18272.1"/>
    </source>
</evidence>
<evidence type="ECO:0008006" key="3">
    <source>
        <dbReference type="Google" id="ProtNLM"/>
    </source>
</evidence>
<protein>
    <recommendedName>
        <fullName evidence="3">Lipoprotein</fullName>
    </recommendedName>
</protein>
<proteinExistence type="predicted"/>
<dbReference type="Proteomes" id="UP001364764">
    <property type="component" value="Chromosome"/>
</dbReference>
<dbReference type="RefSeq" id="WP_338706257.1">
    <property type="nucleotide sequence ID" value="NZ_CP145892.1"/>
</dbReference>
<evidence type="ECO:0000313" key="2">
    <source>
        <dbReference type="Proteomes" id="UP001364764"/>
    </source>
</evidence>
<name>A0ABD8AL13_PAEAM</name>
<gene>
    <name evidence="1" type="ORF">V6668_17330</name>
</gene>
<sequence length="201" mass="23050">MIKYWKNIRGEYMKNGHWRKITWIVAVLLLIMVTACSNSKFNPNEFSEQDLAVTKTDSEDKITYGMSQEEAEKILGEGTSTGVGESYQYNNGITIGYRDAKVVSIILNKDSKGYFKTAREAEAGMTHQEILDLYGKEHVLVESERNIDYAYHIQKETFLDEKSLQAEKDDLAIYRASFMLTKEGQVNQVILSDQRFATTFK</sequence>
<dbReference type="EMBL" id="CP145892">
    <property type="protein sequence ID" value="WWP18272.1"/>
    <property type="molecule type" value="Genomic_DNA"/>
</dbReference>
<reference evidence="1 2" key="1">
    <citation type="submission" date="2024-02" db="EMBL/GenBank/DDBJ databases">
        <title>Complete sequences of two Paenibacillus sp. strains and one Lysinibacillus strain isolated from the environment on STAA medium highlight biotechnological potential.</title>
        <authorList>
            <person name="Attere S.A."/>
            <person name="Piche L.C."/>
            <person name="Intertaglia L."/>
            <person name="Lami R."/>
            <person name="Charette S.J."/>
            <person name="Vincent A.T."/>
        </authorList>
    </citation>
    <scope>NUCLEOTIDE SEQUENCE [LARGE SCALE GENOMIC DNA]</scope>
    <source>
        <strain evidence="1 2">Y5S-7</strain>
    </source>
</reference>